<accession>A0A7R8UAS8</accession>
<dbReference type="InParanoid" id="A0A7R8UAS8"/>
<dbReference type="EMBL" id="LR899009">
    <property type="protein sequence ID" value="CAD7077342.1"/>
    <property type="molecule type" value="Genomic_DNA"/>
</dbReference>
<evidence type="ECO:0000313" key="1">
    <source>
        <dbReference type="EMBL" id="CAD7077342.1"/>
    </source>
</evidence>
<proteinExistence type="predicted"/>
<sequence>MLSTYGVGLQYPKDSLQFLDCFWCDGGTAGFGGICIRVRLGATVLATFHVSHVTHDCGKVECRFRRGDCEETF</sequence>
<name>A0A7R8UAS8_HERIL</name>
<organism evidence="1 2">
    <name type="scientific">Hermetia illucens</name>
    <name type="common">Black soldier fly</name>
    <dbReference type="NCBI Taxonomy" id="343691"/>
    <lineage>
        <taxon>Eukaryota</taxon>
        <taxon>Metazoa</taxon>
        <taxon>Ecdysozoa</taxon>
        <taxon>Arthropoda</taxon>
        <taxon>Hexapoda</taxon>
        <taxon>Insecta</taxon>
        <taxon>Pterygota</taxon>
        <taxon>Neoptera</taxon>
        <taxon>Endopterygota</taxon>
        <taxon>Diptera</taxon>
        <taxon>Brachycera</taxon>
        <taxon>Stratiomyomorpha</taxon>
        <taxon>Stratiomyidae</taxon>
        <taxon>Hermetiinae</taxon>
        <taxon>Hermetia</taxon>
    </lineage>
</organism>
<protein>
    <submittedName>
        <fullName evidence="1">Uncharacterized protein</fullName>
    </submittedName>
</protein>
<gene>
    <name evidence="1" type="ORF">HERILL_LOCUS699</name>
</gene>
<reference evidence="1 2" key="1">
    <citation type="submission" date="2020-11" db="EMBL/GenBank/DDBJ databases">
        <authorList>
            <person name="Wallbank WR R."/>
            <person name="Pardo Diaz C."/>
            <person name="Kozak K."/>
            <person name="Martin S."/>
            <person name="Jiggins C."/>
            <person name="Moest M."/>
            <person name="Warren A I."/>
            <person name="Generalovic N T."/>
            <person name="Byers J.R.P. K."/>
            <person name="Montejo-Kovacevich G."/>
            <person name="Yen C E."/>
        </authorList>
    </citation>
    <scope>NUCLEOTIDE SEQUENCE [LARGE SCALE GENOMIC DNA]</scope>
</reference>
<evidence type="ECO:0000313" key="2">
    <source>
        <dbReference type="Proteomes" id="UP000594454"/>
    </source>
</evidence>
<dbReference type="Proteomes" id="UP000594454">
    <property type="component" value="Chromosome 1"/>
</dbReference>
<dbReference type="AlphaFoldDB" id="A0A7R8UAS8"/>
<keyword evidence="2" id="KW-1185">Reference proteome</keyword>